<dbReference type="AlphaFoldDB" id="A0AAW2X9H7"/>
<reference evidence="2" key="2">
    <citation type="journal article" date="2024" name="Plant">
        <title>Genomic evolution and insights into agronomic trait innovations of Sesamum species.</title>
        <authorList>
            <person name="Miao H."/>
            <person name="Wang L."/>
            <person name="Qu L."/>
            <person name="Liu H."/>
            <person name="Sun Y."/>
            <person name="Le M."/>
            <person name="Wang Q."/>
            <person name="Wei S."/>
            <person name="Zheng Y."/>
            <person name="Lin W."/>
            <person name="Duan Y."/>
            <person name="Cao H."/>
            <person name="Xiong S."/>
            <person name="Wang X."/>
            <person name="Wei L."/>
            <person name="Li C."/>
            <person name="Ma Q."/>
            <person name="Ju M."/>
            <person name="Zhao R."/>
            <person name="Li G."/>
            <person name="Mu C."/>
            <person name="Tian Q."/>
            <person name="Mei H."/>
            <person name="Zhang T."/>
            <person name="Gao T."/>
            <person name="Zhang H."/>
        </authorList>
    </citation>
    <scope>NUCLEOTIDE SEQUENCE</scope>
    <source>
        <strain evidence="2">KEN1</strain>
    </source>
</reference>
<evidence type="ECO:0000256" key="1">
    <source>
        <dbReference type="ARBA" id="ARBA00004906"/>
    </source>
</evidence>
<protein>
    <recommendedName>
        <fullName evidence="3">SKP1 component POZ domain-containing protein</fullName>
    </recommendedName>
</protein>
<dbReference type="EMBL" id="JACGWN010000005">
    <property type="protein sequence ID" value="KAL0450652.1"/>
    <property type="molecule type" value="Genomic_DNA"/>
</dbReference>
<reference evidence="2" key="1">
    <citation type="submission" date="2020-06" db="EMBL/GenBank/DDBJ databases">
        <authorList>
            <person name="Li T."/>
            <person name="Hu X."/>
            <person name="Zhang T."/>
            <person name="Song X."/>
            <person name="Zhang H."/>
            <person name="Dai N."/>
            <person name="Sheng W."/>
            <person name="Hou X."/>
            <person name="Wei L."/>
        </authorList>
    </citation>
    <scope>NUCLEOTIDE SEQUENCE</scope>
    <source>
        <strain evidence="2">KEN1</strain>
        <tissue evidence="2">Leaf</tissue>
    </source>
</reference>
<name>A0AAW2X9H7_9LAMI</name>
<dbReference type="InterPro" id="IPR016897">
    <property type="entry name" value="SKP1"/>
</dbReference>
<sequence length="78" mass="9052">MVDGKTLTRVIGYLTKHTDGDVSDEEKRDFDEEFVAQMDMSVMFEVVLAANYLNIKEEEQIKHEHAWAWEGVQSDDDD</sequence>
<evidence type="ECO:0000313" key="2">
    <source>
        <dbReference type="EMBL" id="KAL0450652.1"/>
    </source>
</evidence>
<organism evidence="2">
    <name type="scientific">Sesamum latifolium</name>
    <dbReference type="NCBI Taxonomy" id="2727402"/>
    <lineage>
        <taxon>Eukaryota</taxon>
        <taxon>Viridiplantae</taxon>
        <taxon>Streptophyta</taxon>
        <taxon>Embryophyta</taxon>
        <taxon>Tracheophyta</taxon>
        <taxon>Spermatophyta</taxon>
        <taxon>Magnoliopsida</taxon>
        <taxon>eudicotyledons</taxon>
        <taxon>Gunneridae</taxon>
        <taxon>Pentapetalae</taxon>
        <taxon>asterids</taxon>
        <taxon>lamiids</taxon>
        <taxon>Lamiales</taxon>
        <taxon>Pedaliaceae</taxon>
        <taxon>Sesamum</taxon>
    </lineage>
</organism>
<comment type="caution">
    <text evidence="2">The sequence shown here is derived from an EMBL/GenBank/DDBJ whole genome shotgun (WGS) entry which is preliminary data.</text>
</comment>
<comment type="pathway">
    <text evidence="1">Protein modification; protein ubiquitination.</text>
</comment>
<dbReference type="SUPFAM" id="SSF81382">
    <property type="entry name" value="Skp1 dimerisation domain-like"/>
    <property type="match status" value="1"/>
</dbReference>
<gene>
    <name evidence="2" type="ORF">Slati_1621600</name>
</gene>
<proteinExistence type="predicted"/>
<dbReference type="InterPro" id="IPR011333">
    <property type="entry name" value="SKP1/BTB/POZ_sf"/>
</dbReference>
<evidence type="ECO:0008006" key="3">
    <source>
        <dbReference type="Google" id="ProtNLM"/>
    </source>
</evidence>
<dbReference type="Gene3D" id="3.30.710.10">
    <property type="entry name" value="Potassium Channel Kv1.1, Chain A"/>
    <property type="match status" value="1"/>
</dbReference>
<dbReference type="PANTHER" id="PTHR11165">
    <property type="entry name" value="SKP1"/>
    <property type="match status" value="1"/>
</dbReference>
<accession>A0AAW2X9H7</accession>
<dbReference type="GO" id="GO:0006511">
    <property type="term" value="P:ubiquitin-dependent protein catabolic process"/>
    <property type="evidence" value="ECO:0007669"/>
    <property type="project" value="InterPro"/>
</dbReference>
<dbReference type="InterPro" id="IPR036296">
    <property type="entry name" value="SKP1-like_dim_sf"/>
</dbReference>